<name>A0ABS9BQ96_9BACT</name>
<gene>
    <name evidence="2" type="ORF">L0U89_04025</name>
</gene>
<keyword evidence="3" id="KW-1185">Reference proteome</keyword>
<reference evidence="2 3" key="1">
    <citation type="submission" date="2022-01" db="EMBL/GenBank/DDBJ databases">
        <title>Mariniradius saccharolyticus sp. nov., isolated from sediment of a river.</title>
        <authorList>
            <person name="Liu H."/>
        </authorList>
    </citation>
    <scope>NUCLEOTIDE SEQUENCE [LARGE SCALE GENOMIC DNA]</scope>
    <source>
        <strain evidence="2 3">RY-2</strain>
    </source>
</reference>
<evidence type="ECO:0000313" key="2">
    <source>
        <dbReference type="EMBL" id="MCF1750228.1"/>
    </source>
</evidence>
<dbReference type="EMBL" id="JAKEVZ010000002">
    <property type="protein sequence ID" value="MCF1750228.1"/>
    <property type="molecule type" value="Genomic_DNA"/>
</dbReference>
<evidence type="ECO:0000313" key="3">
    <source>
        <dbReference type="Proteomes" id="UP001201449"/>
    </source>
</evidence>
<proteinExistence type="predicted"/>
<dbReference type="Proteomes" id="UP001201449">
    <property type="component" value="Unassembled WGS sequence"/>
</dbReference>
<sequence length="152" mass="17033">MKKRNPIPAENLQAAMQALEQIQAILSRSASKPDNRQFNSTPETGESLDSYANRILEELLDNLGISLALADVEQHETDSDQESTLLSIFHALKELQTKLEDTITWHRTEAYLFALSYHNSVKEAAKANVPGAKEINDELNKILWENNPDGDS</sequence>
<organism evidence="2 3">
    <name type="scientific">Mariniradius sediminis</name>
    <dbReference type="NCBI Taxonomy" id="2909237"/>
    <lineage>
        <taxon>Bacteria</taxon>
        <taxon>Pseudomonadati</taxon>
        <taxon>Bacteroidota</taxon>
        <taxon>Cytophagia</taxon>
        <taxon>Cytophagales</taxon>
        <taxon>Cyclobacteriaceae</taxon>
        <taxon>Mariniradius</taxon>
    </lineage>
</organism>
<protein>
    <submittedName>
        <fullName evidence="2">Uncharacterized protein</fullName>
    </submittedName>
</protein>
<dbReference type="RefSeq" id="WP_234860346.1">
    <property type="nucleotide sequence ID" value="NZ_JAKEVZ010000002.1"/>
</dbReference>
<comment type="caution">
    <text evidence="2">The sequence shown here is derived from an EMBL/GenBank/DDBJ whole genome shotgun (WGS) entry which is preliminary data.</text>
</comment>
<feature type="compositionally biased region" description="Polar residues" evidence="1">
    <location>
        <begin position="28"/>
        <end position="44"/>
    </location>
</feature>
<accession>A0ABS9BQ96</accession>
<feature type="region of interest" description="Disordered" evidence="1">
    <location>
        <begin position="28"/>
        <end position="47"/>
    </location>
</feature>
<evidence type="ECO:0000256" key="1">
    <source>
        <dbReference type="SAM" id="MobiDB-lite"/>
    </source>
</evidence>